<keyword evidence="2" id="KW-1185">Reference proteome</keyword>
<dbReference type="KEGG" id="xyk:GT347_06555"/>
<organism evidence="1 2">
    <name type="scientific">Xylophilus rhododendri</name>
    <dbReference type="NCBI Taxonomy" id="2697032"/>
    <lineage>
        <taxon>Bacteria</taxon>
        <taxon>Pseudomonadati</taxon>
        <taxon>Pseudomonadota</taxon>
        <taxon>Betaproteobacteria</taxon>
        <taxon>Burkholderiales</taxon>
        <taxon>Xylophilus</taxon>
    </lineage>
</organism>
<accession>A0A857J3R0</accession>
<protein>
    <submittedName>
        <fullName evidence="1">DUF3455 domain-containing protein</fullName>
    </submittedName>
</protein>
<reference evidence="1 2" key="1">
    <citation type="submission" date="2020-01" db="EMBL/GenBank/DDBJ databases">
        <title>Genome sequencing of strain KACC 21265.</title>
        <authorList>
            <person name="Heo J."/>
            <person name="Kim S.-J."/>
            <person name="Kim J.-S."/>
            <person name="Hong S.-B."/>
            <person name="Kwon S.-W."/>
        </authorList>
    </citation>
    <scope>NUCLEOTIDE SEQUENCE [LARGE SCALE GENOMIC DNA]</scope>
    <source>
        <strain evidence="1 2">KACC 21265</strain>
    </source>
</reference>
<proteinExistence type="predicted"/>
<dbReference type="AlphaFoldDB" id="A0A857J3R0"/>
<name>A0A857J3R0_9BURK</name>
<dbReference type="PANTHER" id="PTHR35567:SF1">
    <property type="entry name" value="CONSERVED FUNGAL PROTEIN (AFU_ORTHOLOGUE AFUA_1G14230)"/>
    <property type="match status" value="1"/>
</dbReference>
<evidence type="ECO:0000313" key="2">
    <source>
        <dbReference type="Proteomes" id="UP000464787"/>
    </source>
</evidence>
<dbReference type="EMBL" id="CP047650">
    <property type="protein sequence ID" value="QHI97681.1"/>
    <property type="molecule type" value="Genomic_DNA"/>
</dbReference>
<dbReference type="RefSeq" id="WP_160551199.1">
    <property type="nucleotide sequence ID" value="NZ_CP047650.1"/>
</dbReference>
<sequence>MTASTLRIAAAGAAATALLGLVGCGSMSAPMGGMPFSQASLPATIQVPAGHKVAWETVGKGDISYECRDKANMPGQTEWVFVGPNATLSDRGGKPVGRYYGPPATWEAADGSKVTATQLAVAPAGEGNLPYQLVKANPAMGSGAMTGVAYIQRVALKGGVAPAGMPCSMATKGQKTTVPYQADYIFWKAM</sequence>
<dbReference type="Pfam" id="PF11937">
    <property type="entry name" value="DUF3455"/>
    <property type="match status" value="1"/>
</dbReference>
<dbReference type="InterPro" id="IPR021851">
    <property type="entry name" value="DUF3455"/>
</dbReference>
<dbReference type="PANTHER" id="PTHR35567">
    <property type="entry name" value="MALATE DEHYDROGENASE (AFU_ORTHOLOGUE AFUA_2G13800)"/>
    <property type="match status" value="1"/>
</dbReference>
<evidence type="ECO:0000313" key="1">
    <source>
        <dbReference type="EMBL" id="QHI97681.1"/>
    </source>
</evidence>
<dbReference type="PROSITE" id="PS51257">
    <property type="entry name" value="PROKAR_LIPOPROTEIN"/>
    <property type="match status" value="1"/>
</dbReference>
<gene>
    <name evidence="1" type="ORF">GT347_06555</name>
</gene>
<dbReference type="Proteomes" id="UP000464787">
    <property type="component" value="Chromosome"/>
</dbReference>